<evidence type="ECO:0000259" key="5">
    <source>
        <dbReference type="PROSITE" id="PS51792"/>
    </source>
</evidence>
<dbReference type="InterPro" id="IPR034751">
    <property type="entry name" value="Yippee"/>
</dbReference>
<protein>
    <recommendedName>
        <fullName evidence="4">Protein yippee-like</fullName>
    </recommendedName>
</protein>
<feature type="domain" description="Yippee" evidence="5">
    <location>
        <begin position="16"/>
        <end position="114"/>
    </location>
</feature>
<dbReference type="AlphaFoldDB" id="A0A1X2HZ23"/>
<evidence type="ECO:0000313" key="7">
    <source>
        <dbReference type="Proteomes" id="UP000193560"/>
    </source>
</evidence>
<name>A0A1X2HZ23_9FUNG</name>
<dbReference type="InterPro" id="IPR039058">
    <property type="entry name" value="Yippee_fam"/>
</dbReference>
<keyword evidence="7" id="KW-1185">Reference proteome</keyword>
<gene>
    <name evidence="6" type="ORF">BCR42DRAFT_176717</name>
</gene>
<accession>A0A1X2HZ23</accession>
<dbReference type="PANTHER" id="PTHR13848">
    <property type="entry name" value="PROTEIN YIPPEE-LIKE CG15309-RELATED"/>
    <property type="match status" value="1"/>
</dbReference>
<evidence type="ECO:0000313" key="6">
    <source>
        <dbReference type="EMBL" id="ORZ05795.1"/>
    </source>
</evidence>
<evidence type="ECO:0000256" key="3">
    <source>
        <dbReference type="ARBA" id="ARBA00022833"/>
    </source>
</evidence>
<dbReference type="PROSITE" id="PS51792">
    <property type="entry name" value="YIPPEE"/>
    <property type="match status" value="1"/>
</dbReference>
<reference evidence="6 7" key="1">
    <citation type="submission" date="2016-07" db="EMBL/GenBank/DDBJ databases">
        <title>Pervasive Adenine N6-methylation of Active Genes in Fungi.</title>
        <authorList>
            <consortium name="DOE Joint Genome Institute"/>
            <person name="Mondo S.J."/>
            <person name="Dannebaum R.O."/>
            <person name="Kuo R.C."/>
            <person name="Labutti K."/>
            <person name="Haridas S."/>
            <person name="Kuo A."/>
            <person name="Salamov A."/>
            <person name="Ahrendt S.R."/>
            <person name="Lipzen A."/>
            <person name="Sullivan W."/>
            <person name="Andreopoulos W.B."/>
            <person name="Clum A."/>
            <person name="Lindquist E."/>
            <person name="Daum C."/>
            <person name="Ramamoorthy G.K."/>
            <person name="Gryganskyi A."/>
            <person name="Culley D."/>
            <person name="Magnuson J.K."/>
            <person name="James T.Y."/>
            <person name="O'Malley M.A."/>
            <person name="Stajich J.E."/>
            <person name="Spatafora J.W."/>
            <person name="Visel A."/>
            <person name="Grigoriev I.V."/>
        </authorList>
    </citation>
    <scope>NUCLEOTIDE SEQUENCE [LARGE SCALE GENOMIC DNA]</scope>
    <source>
        <strain evidence="6 7">NRRL 1336</strain>
    </source>
</reference>
<keyword evidence="3" id="KW-0862">Zinc</keyword>
<evidence type="ECO:0000256" key="4">
    <source>
        <dbReference type="RuleBase" id="RU110713"/>
    </source>
</evidence>
<dbReference type="OrthoDB" id="6407410at2759"/>
<keyword evidence="2" id="KW-0479">Metal-binding</keyword>
<comment type="similarity">
    <text evidence="1 4">Belongs to the yippee family.</text>
</comment>
<dbReference type="Pfam" id="PF03226">
    <property type="entry name" value="Yippee-Mis18"/>
    <property type="match status" value="1"/>
</dbReference>
<evidence type="ECO:0000256" key="1">
    <source>
        <dbReference type="ARBA" id="ARBA00005613"/>
    </source>
</evidence>
<sequence>MGLKYRVYLQQERGKKIYGCLNCQSHLALDDMIVSKEFNGFGGPTYLFQKVVNIDEACKQEERIMTTGTHTIATISCTRCLTCLGWKYVKANGIGQKHKEGKYILEKTLLKIMQ</sequence>
<dbReference type="GO" id="GO:0046872">
    <property type="term" value="F:metal ion binding"/>
    <property type="evidence" value="ECO:0007669"/>
    <property type="project" value="UniProtKB-KW"/>
</dbReference>
<dbReference type="STRING" id="90262.A0A1X2HZ23"/>
<dbReference type="EMBL" id="MCGE01000042">
    <property type="protein sequence ID" value="ORZ05795.1"/>
    <property type="molecule type" value="Genomic_DNA"/>
</dbReference>
<dbReference type="InterPro" id="IPR004910">
    <property type="entry name" value="Yippee/Mis18/Cereblon"/>
</dbReference>
<proteinExistence type="inferred from homology"/>
<evidence type="ECO:0000256" key="2">
    <source>
        <dbReference type="ARBA" id="ARBA00022723"/>
    </source>
</evidence>
<dbReference type="Proteomes" id="UP000193560">
    <property type="component" value="Unassembled WGS sequence"/>
</dbReference>
<comment type="caution">
    <text evidence="6">The sequence shown here is derived from an EMBL/GenBank/DDBJ whole genome shotgun (WGS) entry which is preliminary data.</text>
</comment>
<organism evidence="6 7">
    <name type="scientific">Absidia repens</name>
    <dbReference type="NCBI Taxonomy" id="90262"/>
    <lineage>
        <taxon>Eukaryota</taxon>
        <taxon>Fungi</taxon>
        <taxon>Fungi incertae sedis</taxon>
        <taxon>Mucoromycota</taxon>
        <taxon>Mucoromycotina</taxon>
        <taxon>Mucoromycetes</taxon>
        <taxon>Mucorales</taxon>
        <taxon>Cunninghamellaceae</taxon>
        <taxon>Absidia</taxon>
    </lineage>
</organism>